<dbReference type="AlphaFoldDB" id="A0A409YMJ6"/>
<dbReference type="STRING" id="231916.A0A409YMJ6"/>
<evidence type="ECO:0000256" key="2">
    <source>
        <dbReference type="ARBA" id="ARBA00022670"/>
    </source>
</evidence>
<evidence type="ECO:0000313" key="6">
    <source>
        <dbReference type="Proteomes" id="UP000284706"/>
    </source>
</evidence>
<feature type="domain" description="Ubiquitin-like protease family profile" evidence="4">
    <location>
        <begin position="134"/>
        <end position="263"/>
    </location>
</feature>
<evidence type="ECO:0000256" key="3">
    <source>
        <dbReference type="ARBA" id="ARBA00022801"/>
    </source>
</evidence>
<keyword evidence="2" id="KW-0645">Protease</keyword>
<comment type="similarity">
    <text evidence="1">Belongs to the peptidase C48 family.</text>
</comment>
<comment type="caution">
    <text evidence="5">The sequence shown here is derived from an EMBL/GenBank/DDBJ whole genome shotgun (WGS) entry which is preliminary data.</text>
</comment>
<accession>A0A409YMJ6</accession>
<gene>
    <name evidence="5" type="ORF">CVT26_004197</name>
</gene>
<dbReference type="GO" id="GO:0006508">
    <property type="term" value="P:proteolysis"/>
    <property type="evidence" value="ECO:0007669"/>
    <property type="project" value="UniProtKB-KW"/>
</dbReference>
<dbReference type="Pfam" id="PF02902">
    <property type="entry name" value="Peptidase_C48"/>
    <property type="match status" value="1"/>
</dbReference>
<evidence type="ECO:0000259" key="4">
    <source>
        <dbReference type="PROSITE" id="PS50600"/>
    </source>
</evidence>
<dbReference type="PROSITE" id="PS50600">
    <property type="entry name" value="ULP_PROTEASE"/>
    <property type="match status" value="1"/>
</dbReference>
<dbReference type="GO" id="GO:0008234">
    <property type="term" value="F:cysteine-type peptidase activity"/>
    <property type="evidence" value="ECO:0007669"/>
    <property type="project" value="InterPro"/>
</dbReference>
<dbReference type="GO" id="GO:0019783">
    <property type="term" value="F:ubiquitin-like protein peptidase activity"/>
    <property type="evidence" value="ECO:0007669"/>
    <property type="project" value="UniProtKB-ARBA"/>
</dbReference>
<dbReference type="EMBL" id="NHYE01000647">
    <property type="protein sequence ID" value="PPR04252.1"/>
    <property type="molecule type" value="Genomic_DNA"/>
</dbReference>
<dbReference type="Gene3D" id="3.40.395.10">
    <property type="entry name" value="Adenoviral Proteinase, Chain A"/>
    <property type="match status" value="1"/>
</dbReference>
<evidence type="ECO:0000313" key="5">
    <source>
        <dbReference type="EMBL" id="PPR04252.1"/>
    </source>
</evidence>
<sequence>MLGSHDPSGGPAEASPTWLSKAIDAEDVHMAPLRYVFMSGEDEEEVFGADDADAPLDVGDVILSDTLLDDDDCDEGRDLQDTSDITCKDGSIVFPCLISGFERKMDDGLIRELNSLRLPPSLGPHDSNRVIGPFVFDKTDIGRLDSPKALLNDTCINGLAYYLQAMISNDQRHQTSSAECAIFSTHDLVRIRYKASDQDLWRAISRTEFWRASTWIIPIHRPRESHWVLAVVYPHKGMVHVYDSLASKRGWPQDLEDILVLIQ</sequence>
<keyword evidence="3" id="KW-0378">Hydrolase</keyword>
<dbReference type="InParanoid" id="A0A409YMJ6"/>
<evidence type="ECO:0000256" key="1">
    <source>
        <dbReference type="ARBA" id="ARBA00005234"/>
    </source>
</evidence>
<dbReference type="InterPro" id="IPR003653">
    <property type="entry name" value="Peptidase_C48_C"/>
</dbReference>
<protein>
    <recommendedName>
        <fullName evidence="4">Ubiquitin-like protease family profile domain-containing protein</fullName>
    </recommendedName>
</protein>
<dbReference type="SUPFAM" id="SSF54001">
    <property type="entry name" value="Cysteine proteinases"/>
    <property type="match status" value="1"/>
</dbReference>
<reference evidence="5 6" key="1">
    <citation type="journal article" date="2018" name="Evol. Lett.">
        <title>Horizontal gene cluster transfer increased hallucinogenic mushroom diversity.</title>
        <authorList>
            <person name="Reynolds H.T."/>
            <person name="Vijayakumar V."/>
            <person name="Gluck-Thaler E."/>
            <person name="Korotkin H.B."/>
            <person name="Matheny P.B."/>
            <person name="Slot J.C."/>
        </authorList>
    </citation>
    <scope>NUCLEOTIDE SEQUENCE [LARGE SCALE GENOMIC DNA]</scope>
    <source>
        <strain evidence="5 6">SRW20</strain>
    </source>
</reference>
<proteinExistence type="inferred from homology"/>
<dbReference type="Proteomes" id="UP000284706">
    <property type="component" value="Unassembled WGS sequence"/>
</dbReference>
<keyword evidence="6" id="KW-1185">Reference proteome</keyword>
<name>A0A409YMJ6_9AGAR</name>
<organism evidence="5 6">
    <name type="scientific">Gymnopilus dilepis</name>
    <dbReference type="NCBI Taxonomy" id="231916"/>
    <lineage>
        <taxon>Eukaryota</taxon>
        <taxon>Fungi</taxon>
        <taxon>Dikarya</taxon>
        <taxon>Basidiomycota</taxon>
        <taxon>Agaricomycotina</taxon>
        <taxon>Agaricomycetes</taxon>
        <taxon>Agaricomycetidae</taxon>
        <taxon>Agaricales</taxon>
        <taxon>Agaricineae</taxon>
        <taxon>Hymenogastraceae</taxon>
        <taxon>Gymnopilus</taxon>
    </lineage>
</organism>
<dbReference type="OrthoDB" id="2976051at2759"/>
<dbReference type="InterPro" id="IPR038765">
    <property type="entry name" value="Papain-like_cys_pep_sf"/>
</dbReference>